<dbReference type="Gene3D" id="3.90.1150.10">
    <property type="entry name" value="Aspartate Aminotransferase, domain 1"/>
    <property type="match status" value="1"/>
</dbReference>
<dbReference type="InterPro" id="IPR015421">
    <property type="entry name" value="PyrdxlP-dep_Trfase_major"/>
</dbReference>
<dbReference type="InterPro" id="IPR000277">
    <property type="entry name" value="Cys/Met-Metab_PyrdxlP-dep_enz"/>
</dbReference>
<evidence type="ECO:0000313" key="7">
    <source>
        <dbReference type="Proteomes" id="UP000543804"/>
    </source>
</evidence>
<keyword evidence="3 4" id="KW-0663">Pyridoxal phosphate</keyword>
<dbReference type="EMBL" id="JABAFA010000006">
    <property type="protein sequence ID" value="NMD98499.1"/>
    <property type="molecule type" value="Genomic_DNA"/>
</dbReference>
<dbReference type="GO" id="GO:0009086">
    <property type="term" value="P:methionine biosynthetic process"/>
    <property type="evidence" value="ECO:0007669"/>
    <property type="project" value="UniProtKB-ARBA"/>
</dbReference>
<dbReference type="GO" id="GO:0016740">
    <property type="term" value="F:transferase activity"/>
    <property type="evidence" value="ECO:0007669"/>
    <property type="project" value="UniProtKB-KW"/>
</dbReference>
<dbReference type="AlphaFoldDB" id="A0A848B2M1"/>
<dbReference type="PANTHER" id="PTHR11808:SF90">
    <property type="entry name" value="CYSTATHIONINE GAMMA-SYNTHASE"/>
    <property type="match status" value="1"/>
</dbReference>
<dbReference type="GO" id="GO:0005737">
    <property type="term" value="C:cytoplasm"/>
    <property type="evidence" value="ECO:0007669"/>
    <property type="project" value="TreeGrafter"/>
</dbReference>
<dbReference type="InterPro" id="IPR015422">
    <property type="entry name" value="PyrdxlP-dep_Trfase_small"/>
</dbReference>
<dbReference type="InterPro" id="IPR054542">
    <property type="entry name" value="Cys_met_metab_PP"/>
</dbReference>
<evidence type="ECO:0000256" key="1">
    <source>
        <dbReference type="ARBA" id="ARBA00001933"/>
    </source>
</evidence>
<organism evidence="6 7">
    <name type="scientific">Selenomonas bovis</name>
    <dbReference type="NCBI Taxonomy" id="416586"/>
    <lineage>
        <taxon>Bacteria</taxon>
        <taxon>Bacillati</taxon>
        <taxon>Bacillota</taxon>
        <taxon>Negativicutes</taxon>
        <taxon>Selenomonadales</taxon>
        <taxon>Selenomonadaceae</taxon>
        <taxon>Selenomonas</taxon>
    </lineage>
</organism>
<keyword evidence="6" id="KW-0808">Transferase</keyword>
<proteinExistence type="inferred from homology"/>
<keyword evidence="7" id="KW-1185">Reference proteome</keyword>
<sequence>MNDDSIEVHGAHVYDATGAISEPIYLSATYRHPGFRQSTGYDYGRCANPTRAVLEKTLAMLERGERAWGVASGMAAVNIVLMLLAPGDHVVFGSDLYGGTVRLANEVYRRYGIEASYVDTSRLDCVEAALRPETKLVFIETPSNPMMLVSDIGAIAALAHARGALLAVDNTFLSPHFQKPLTLGADIVVHSGTKYLCGHNDVIAGFLVVREAASELAQRIDRLIVSSGPMLSSMDAWLMLRSLKTLGVRVERQAANALAIASWLRTQPRVQAVYYPGLPDHPDHALQERQATGSGGMVSFKVESAALAQAMLGRVSLISFAESLGGVETLLTYPRVQTHAEMPAELLRETGLDDTLLRLSVGIEDVQDLISDLDRALHA</sequence>
<evidence type="ECO:0000256" key="5">
    <source>
        <dbReference type="RuleBase" id="RU362118"/>
    </source>
</evidence>
<dbReference type="GO" id="GO:0030170">
    <property type="term" value="F:pyridoxal phosphate binding"/>
    <property type="evidence" value="ECO:0007669"/>
    <property type="project" value="InterPro"/>
</dbReference>
<dbReference type="Pfam" id="PF01053">
    <property type="entry name" value="Cys_Met_Meta_PP"/>
    <property type="match status" value="1"/>
</dbReference>
<dbReference type="Proteomes" id="UP000543804">
    <property type="component" value="Unassembled WGS sequence"/>
</dbReference>
<dbReference type="SUPFAM" id="SSF53383">
    <property type="entry name" value="PLP-dependent transferases"/>
    <property type="match status" value="1"/>
</dbReference>
<evidence type="ECO:0000256" key="3">
    <source>
        <dbReference type="ARBA" id="ARBA00022898"/>
    </source>
</evidence>
<dbReference type="GO" id="GO:0019346">
    <property type="term" value="P:transsulfuration"/>
    <property type="evidence" value="ECO:0007669"/>
    <property type="project" value="InterPro"/>
</dbReference>
<evidence type="ECO:0000256" key="2">
    <source>
        <dbReference type="ARBA" id="ARBA00009077"/>
    </source>
</evidence>
<protein>
    <submittedName>
        <fullName evidence="6">PLP-dependent transferase</fullName>
    </submittedName>
</protein>
<dbReference type="PROSITE" id="PS00868">
    <property type="entry name" value="CYS_MET_METAB_PP"/>
    <property type="match status" value="1"/>
</dbReference>
<dbReference type="PIRSF" id="PIRSF001434">
    <property type="entry name" value="CGS"/>
    <property type="match status" value="1"/>
</dbReference>
<dbReference type="InterPro" id="IPR015424">
    <property type="entry name" value="PyrdxlP-dep_Trfase"/>
</dbReference>
<comment type="caution">
    <text evidence="6">The sequence shown here is derived from an EMBL/GenBank/DDBJ whole genome shotgun (WGS) entry which is preliminary data.</text>
</comment>
<name>A0A848B2M1_9FIRM</name>
<dbReference type="RefSeq" id="WP_170077189.1">
    <property type="nucleotide sequence ID" value="NZ_JABAFA010000006.1"/>
</dbReference>
<comment type="cofactor">
    <cofactor evidence="1 5">
        <name>pyridoxal 5'-phosphate</name>
        <dbReference type="ChEBI" id="CHEBI:597326"/>
    </cofactor>
</comment>
<accession>A0A848B2M1</accession>
<dbReference type="PANTHER" id="PTHR11808">
    <property type="entry name" value="TRANS-SULFURATION ENZYME FAMILY MEMBER"/>
    <property type="match status" value="1"/>
</dbReference>
<comment type="similarity">
    <text evidence="2 5">Belongs to the trans-sulfuration enzymes family.</text>
</comment>
<dbReference type="GO" id="GO:0016846">
    <property type="term" value="F:carbon-sulfur lyase activity"/>
    <property type="evidence" value="ECO:0007669"/>
    <property type="project" value="TreeGrafter"/>
</dbReference>
<evidence type="ECO:0000256" key="4">
    <source>
        <dbReference type="PIRSR" id="PIRSR001434-2"/>
    </source>
</evidence>
<gene>
    <name evidence="6" type="ORF">HF878_03240</name>
</gene>
<dbReference type="FunFam" id="3.90.1150.10:FF:000033">
    <property type="entry name" value="Cystathionine gamma-synthase"/>
    <property type="match status" value="1"/>
</dbReference>
<feature type="modified residue" description="N6-(pyridoxal phosphate)lysine" evidence="4">
    <location>
        <position position="194"/>
    </location>
</feature>
<dbReference type="Gene3D" id="3.40.640.10">
    <property type="entry name" value="Type I PLP-dependent aspartate aminotransferase-like (Major domain)"/>
    <property type="match status" value="1"/>
</dbReference>
<dbReference type="CDD" id="cd00614">
    <property type="entry name" value="CGS_like"/>
    <property type="match status" value="1"/>
</dbReference>
<evidence type="ECO:0000313" key="6">
    <source>
        <dbReference type="EMBL" id="NMD98499.1"/>
    </source>
</evidence>
<reference evidence="6 7" key="1">
    <citation type="submission" date="2020-04" db="EMBL/GenBank/DDBJ databases">
        <authorList>
            <person name="Hitch T.C.A."/>
            <person name="Wylensek D."/>
            <person name="Clavel T."/>
        </authorList>
    </citation>
    <scope>NUCLEOTIDE SEQUENCE [LARGE SCALE GENOMIC DNA]</scope>
    <source>
        <strain evidence="6 7">PG-130-P53-12</strain>
    </source>
</reference>
<dbReference type="FunFam" id="3.40.640.10:FF:000009">
    <property type="entry name" value="Cystathionine gamma-synthase homolog"/>
    <property type="match status" value="1"/>
</dbReference>